<dbReference type="Proteomes" id="UP001438953">
    <property type="component" value="Unassembled WGS sequence"/>
</dbReference>
<sequence>MMQRFELESFETTSHVPQSVTVEHAELEEIKLAAFEKGYSAGWEDAVAAQNAEEARLRADLGQNLQALSFTFHEARQHVLEAMKPLLVDMTAKVLPTVARQTLAQTIAEQVMPMATELADTPLTVVVNPNSLEQVRELLSQEKSLPMSFVAEDTLGEGQVYLRFGGKETHIDLDGVIALIGDAIASYFGAVQKEQNND</sequence>
<evidence type="ECO:0000313" key="2">
    <source>
        <dbReference type="Proteomes" id="UP001438953"/>
    </source>
</evidence>
<accession>A0ABV1SDA4</accession>
<proteinExistence type="predicted"/>
<dbReference type="RefSeq" id="WP_339113510.1">
    <property type="nucleotide sequence ID" value="NZ_JAYWLC010000002.1"/>
</dbReference>
<gene>
    <name evidence="1" type="ORF">VSX56_03765</name>
</gene>
<keyword evidence="2" id="KW-1185">Reference proteome</keyword>
<protein>
    <submittedName>
        <fullName evidence="1">Flagellar biosynthesis protein</fullName>
    </submittedName>
</protein>
<reference evidence="1 2" key="1">
    <citation type="submission" date="2024-01" db="EMBL/GenBank/DDBJ databases">
        <authorList>
            <person name="Deng Y."/>
            <person name="Su J."/>
        </authorList>
    </citation>
    <scope>NUCLEOTIDE SEQUENCE [LARGE SCALE GENOMIC DNA]</scope>
    <source>
        <strain evidence="1 2">CPCC 100088</strain>
    </source>
</reference>
<reference evidence="1 2" key="2">
    <citation type="submission" date="2024-06" db="EMBL/GenBank/DDBJ databases">
        <title>Thioclava kandeliae sp. nov. from a rhizosphere soil sample of Kandelia candel in a mangrove.</title>
        <authorList>
            <person name="Mu T."/>
        </authorList>
    </citation>
    <scope>NUCLEOTIDE SEQUENCE [LARGE SCALE GENOMIC DNA]</scope>
    <source>
        <strain evidence="1 2">CPCC 100088</strain>
    </source>
</reference>
<keyword evidence="1" id="KW-0966">Cell projection</keyword>
<keyword evidence="1" id="KW-0969">Cilium</keyword>
<comment type="caution">
    <text evidence="1">The sequence shown here is derived from an EMBL/GenBank/DDBJ whole genome shotgun (WGS) entry which is preliminary data.</text>
</comment>
<organism evidence="1 2">
    <name type="scientific">Thioclava kandeliae</name>
    <dbReference type="NCBI Taxonomy" id="3070818"/>
    <lineage>
        <taxon>Bacteria</taxon>
        <taxon>Pseudomonadati</taxon>
        <taxon>Pseudomonadota</taxon>
        <taxon>Alphaproteobacteria</taxon>
        <taxon>Rhodobacterales</taxon>
        <taxon>Paracoccaceae</taxon>
        <taxon>Thioclava</taxon>
    </lineage>
</organism>
<keyword evidence="1" id="KW-0282">Flagellum</keyword>
<name>A0ABV1SDA4_9RHOB</name>
<dbReference type="EMBL" id="JAYWLC010000002">
    <property type="protein sequence ID" value="MER5170883.1"/>
    <property type="molecule type" value="Genomic_DNA"/>
</dbReference>
<evidence type="ECO:0000313" key="1">
    <source>
        <dbReference type="EMBL" id="MER5170883.1"/>
    </source>
</evidence>